<evidence type="ECO:0000256" key="5">
    <source>
        <dbReference type="ARBA" id="ARBA00022825"/>
    </source>
</evidence>
<dbReference type="InterPro" id="IPR015500">
    <property type="entry name" value="Peptidase_S8_subtilisin-rel"/>
</dbReference>
<dbReference type="Gene3D" id="3.30.70.80">
    <property type="entry name" value="Peptidase S8 propeptide/proteinase inhibitor I9"/>
    <property type="match status" value="1"/>
</dbReference>
<dbReference type="Pfam" id="PF17766">
    <property type="entry name" value="fn3_6"/>
    <property type="match status" value="1"/>
</dbReference>
<keyword evidence="4 7" id="KW-0378">Hydrolase</keyword>
<dbReference type="PROSITE" id="PS51892">
    <property type="entry name" value="SUBTILASE"/>
    <property type="match status" value="1"/>
</dbReference>
<dbReference type="Gene3D" id="3.40.50.200">
    <property type="entry name" value="Peptidase S8/S53 domain"/>
    <property type="match status" value="1"/>
</dbReference>
<dbReference type="FunFam" id="3.40.50.200:FF:000006">
    <property type="entry name" value="Subtilisin-like protease SBT1.5"/>
    <property type="match status" value="1"/>
</dbReference>
<protein>
    <submittedName>
        <fullName evidence="10">Subtilisin-like protease</fullName>
    </submittedName>
</protein>
<comment type="similarity">
    <text evidence="1 7">Belongs to the peptidase S8 family.</text>
</comment>
<dbReference type="SUPFAM" id="SSF52743">
    <property type="entry name" value="Subtilisin-like"/>
    <property type="match status" value="1"/>
</dbReference>
<dbReference type="Gene3D" id="2.60.40.2310">
    <property type="match status" value="1"/>
</dbReference>
<feature type="domain" description="Subtilisin-like protease fibronectin type-III" evidence="9">
    <location>
        <begin position="589"/>
        <end position="687"/>
    </location>
</feature>
<name>A0AAD8GSW8_9APIA</name>
<dbReference type="Pfam" id="PF00082">
    <property type="entry name" value="Peptidase_S8"/>
    <property type="match status" value="1"/>
</dbReference>
<reference evidence="10" key="1">
    <citation type="submission" date="2023-02" db="EMBL/GenBank/DDBJ databases">
        <title>Genome of toxic invasive species Heracleum sosnowskyi carries increased number of genes despite the absence of recent whole-genome duplications.</title>
        <authorList>
            <person name="Schelkunov M."/>
            <person name="Shtratnikova V."/>
            <person name="Makarenko M."/>
            <person name="Klepikova A."/>
            <person name="Omelchenko D."/>
            <person name="Novikova G."/>
            <person name="Obukhova E."/>
            <person name="Bogdanov V."/>
            <person name="Penin A."/>
            <person name="Logacheva M."/>
        </authorList>
    </citation>
    <scope>NUCLEOTIDE SEQUENCE</scope>
    <source>
        <strain evidence="10">Hsosn_3</strain>
        <tissue evidence="10">Leaf</tissue>
    </source>
</reference>
<accession>A0AAD8GSW8</accession>
<keyword evidence="5 7" id="KW-0720">Serine protease</keyword>
<dbReference type="Proteomes" id="UP001237642">
    <property type="component" value="Unassembled WGS sequence"/>
</dbReference>
<dbReference type="Gene3D" id="3.50.30.30">
    <property type="match status" value="1"/>
</dbReference>
<keyword evidence="3" id="KW-0732">Signal</keyword>
<dbReference type="GO" id="GO:0004252">
    <property type="term" value="F:serine-type endopeptidase activity"/>
    <property type="evidence" value="ECO:0007669"/>
    <property type="project" value="UniProtKB-UniRule"/>
</dbReference>
<dbReference type="InterPro" id="IPR036852">
    <property type="entry name" value="Peptidase_S8/S53_dom_sf"/>
</dbReference>
<evidence type="ECO:0000256" key="1">
    <source>
        <dbReference type="ARBA" id="ARBA00011073"/>
    </source>
</evidence>
<dbReference type="CDD" id="cd02120">
    <property type="entry name" value="PA_subtilisin_like"/>
    <property type="match status" value="1"/>
</dbReference>
<proteinExistence type="inferred from homology"/>
<dbReference type="CDD" id="cd04852">
    <property type="entry name" value="Peptidases_S8_3"/>
    <property type="match status" value="1"/>
</dbReference>
<evidence type="ECO:0000256" key="6">
    <source>
        <dbReference type="PIRSR" id="PIRSR615500-1"/>
    </source>
</evidence>
<dbReference type="PRINTS" id="PR00723">
    <property type="entry name" value="SUBTILISIN"/>
</dbReference>
<feature type="domain" description="Peptidase S8/S53" evidence="8">
    <location>
        <begin position="85"/>
        <end position="531"/>
    </location>
</feature>
<evidence type="ECO:0000256" key="3">
    <source>
        <dbReference type="ARBA" id="ARBA00022729"/>
    </source>
</evidence>
<dbReference type="InterPro" id="IPR037045">
    <property type="entry name" value="S8pro/Inhibitor_I9_sf"/>
</dbReference>
<dbReference type="InterPro" id="IPR034197">
    <property type="entry name" value="Peptidases_S8_3"/>
</dbReference>
<evidence type="ECO:0000256" key="4">
    <source>
        <dbReference type="ARBA" id="ARBA00022801"/>
    </source>
</evidence>
<dbReference type="GO" id="GO:0006508">
    <property type="term" value="P:proteolysis"/>
    <property type="evidence" value="ECO:0007669"/>
    <property type="project" value="UniProtKB-KW"/>
</dbReference>
<feature type="active site" description="Charge relay system" evidence="6 7">
    <location>
        <position position="152"/>
    </location>
</feature>
<feature type="active site" description="Charge relay system" evidence="6 7">
    <location>
        <position position="93"/>
    </location>
</feature>
<organism evidence="10 11">
    <name type="scientific">Heracleum sosnowskyi</name>
    <dbReference type="NCBI Taxonomy" id="360622"/>
    <lineage>
        <taxon>Eukaryota</taxon>
        <taxon>Viridiplantae</taxon>
        <taxon>Streptophyta</taxon>
        <taxon>Embryophyta</taxon>
        <taxon>Tracheophyta</taxon>
        <taxon>Spermatophyta</taxon>
        <taxon>Magnoliopsida</taxon>
        <taxon>eudicotyledons</taxon>
        <taxon>Gunneridae</taxon>
        <taxon>Pentapetalae</taxon>
        <taxon>asterids</taxon>
        <taxon>campanulids</taxon>
        <taxon>Apiales</taxon>
        <taxon>Apiaceae</taxon>
        <taxon>Apioideae</taxon>
        <taxon>apioid superclade</taxon>
        <taxon>Tordylieae</taxon>
        <taxon>Tordyliinae</taxon>
        <taxon>Heracleum</taxon>
    </lineage>
</organism>
<keyword evidence="11" id="KW-1185">Reference proteome</keyword>
<evidence type="ECO:0000313" key="11">
    <source>
        <dbReference type="Proteomes" id="UP001237642"/>
    </source>
</evidence>
<dbReference type="InterPro" id="IPR041469">
    <property type="entry name" value="Subtilisin-like_FN3"/>
</dbReference>
<dbReference type="EMBL" id="JAUIZM010000013">
    <property type="protein sequence ID" value="KAK1353471.1"/>
    <property type="molecule type" value="Genomic_DNA"/>
</dbReference>
<dbReference type="InterPro" id="IPR045051">
    <property type="entry name" value="SBT"/>
</dbReference>
<sequence length="695" mass="74336">MGAVPPTNYSASSHHLSVLKEVVDNPAQASLLRSYQRSFNGFAVYLKHKAVVSVFKSRTLHTQTTRSWDFMGFSEKVNRNPSIESNVIIGVIDTGIWPESESFSDKNFGPVPARWKGACIGGRNFTCNKKLIGARYYNSLKSVDSARDPNGHGTHTASIAAGNPVKGASFYGLAQGTARGGVPSARIAAYRACDAYGDCNEADILAAFDDAIADGVDIISISIAYSDEDPVGQQSIEVGAFHAMERGVLTVAAAGNFGNSSGTVDNSMPWMLSVAASSIDRRLVDKLVLGNGKILTGPAVNAFHLNGSSFPLIRGRDATNTCTGKYSDLGEMCGFDCLSRELVKGKIVVCRDSEAAVTGASIAGATGSVIYNDAEFNFSTVMSIPVSSLSIEDFSVVEAYLDSTKKPCANILKSEVIDDREAPVVAPFSSRGPNTKIPEILKPDISAPGVAVLAAYSPVGSPSRDILVDKRSVNYSILSGTSMACPHVASAAAYVKSFHPKWSTSAIQSSLMTTAWRMDASKHPDAEFAYGSGHLNPLQAVNPGLVYETSKKDHLRLLCSIGYSNSKLRIISGDNSTICAAADTFTPKDLNYPAMTINITKNKPFTVSFPRTVTNVGLSNTTYKAHIFTNSQLNITVKPSTLLFKWLNEKQSFVVVATGKGFQQNAMQSASLVWSDGIHRVHSPIVIHTYSFPPA</sequence>
<evidence type="ECO:0000259" key="9">
    <source>
        <dbReference type="Pfam" id="PF17766"/>
    </source>
</evidence>
<evidence type="ECO:0000259" key="8">
    <source>
        <dbReference type="Pfam" id="PF00082"/>
    </source>
</evidence>
<evidence type="ECO:0000256" key="7">
    <source>
        <dbReference type="PROSITE-ProRule" id="PRU01240"/>
    </source>
</evidence>
<dbReference type="AlphaFoldDB" id="A0AAD8GSW8"/>
<evidence type="ECO:0000256" key="2">
    <source>
        <dbReference type="ARBA" id="ARBA00022670"/>
    </source>
</evidence>
<feature type="active site" description="Charge relay system" evidence="6 7">
    <location>
        <position position="482"/>
    </location>
</feature>
<evidence type="ECO:0000313" key="10">
    <source>
        <dbReference type="EMBL" id="KAK1353471.1"/>
    </source>
</evidence>
<keyword evidence="2 7" id="KW-0645">Protease</keyword>
<comment type="caution">
    <text evidence="10">The sequence shown here is derived from an EMBL/GenBank/DDBJ whole genome shotgun (WGS) entry which is preliminary data.</text>
</comment>
<gene>
    <name evidence="10" type="ORF">POM88_052606</name>
</gene>
<dbReference type="InterPro" id="IPR000209">
    <property type="entry name" value="Peptidase_S8/S53_dom"/>
</dbReference>
<dbReference type="PANTHER" id="PTHR10795">
    <property type="entry name" value="PROPROTEIN CONVERTASE SUBTILISIN/KEXIN"/>
    <property type="match status" value="1"/>
</dbReference>
<reference evidence="10" key="2">
    <citation type="submission" date="2023-05" db="EMBL/GenBank/DDBJ databases">
        <authorList>
            <person name="Schelkunov M.I."/>
        </authorList>
    </citation>
    <scope>NUCLEOTIDE SEQUENCE</scope>
    <source>
        <strain evidence="10">Hsosn_3</strain>
        <tissue evidence="10">Leaf</tissue>
    </source>
</reference>